<dbReference type="OrthoDB" id="10513956at2759"/>
<keyword evidence="2" id="KW-1185">Reference proteome</keyword>
<proteinExistence type="predicted"/>
<reference evidence="1" key="1">
    <citation type="submission" date="2020-07" db="EMBL/GenBank/DDBJ databases">
        <authorList>
            <person name="Nazaruddin N."/>
        </authorList>
    </citation>
    <scope>NUCLEOTIDE SEQUENCE</scope>
</reference>
<protein>
    <submittedName>
        <fullName evidence="1">Uncharacterized protein</fullName>
    </submittedName>
</protein>
<dbReference type="Proteomes" id="UP000752696">
    <property type="component" value="Unassembled WGS sequence"/>
</dbReference>
<dbReference type="EMBL" id="CAJDYZ010008726">
    <property type="protein sequence ID" value="CAD1475746.1"/>
    <property type="molecule type" value="Genomic_DNA"/>
</dbReference>
<evidence type="ECO:0000313" key="2">
    <source>
        <dbReference type="Proteomes" id="UP000752696"/>
    </source>
</evidence>
<accession>A0A6V7H816</accession>
<sequence length="72" mass="8301">MIEGGAAKSENWRIEWQRWVPEVLLLPFCGKPESSSRSSLRRQLHDNWQSVENNRQAARCGGGFRGRDEKMA</sequence>
<dbReference type="AlphaFoldDB" id="A0A6V7H816"/>
<name>A0A6V7H816_9HYME</name>
<evidence type="ECO:0000313" key="1">
    <source>
        <dbReference type="EMBL" id="CAD1475746.1"/>
    </source>
</evidence>
<organism evidence="1 2">
    <name type="scientific">Heterotrigona itama</name>
    <dbReference type="NCBI Taxonomy" id="395501"/>
    <lineage>
        <taxon>Eukaryota</taxon>
        <taxon>Metazoa</taxon>
        <taxon>Ecdysozoa</taxon>
        <taxon>Arthropoda</taxon>
        <taxon>Hexapoda</taxon>
        <taxon>Insecta</taxon>
        <taxon>Pterygota</taxon>
        <taxon>Neoptera</taxon>
        <taxon>Endopterygota</taxon>
        <taxon>Hymenoptera</taxon>
        <taxon>Apocrita</taxon>
        <taxon>Aculeata</taxon>
        <taxon>Apoidea</taxon>
        <taxon>Anthophila</taxon>
        <taxon>Apidae</taxon>
        <taxon>Heterotrigona</taxon>
    </lineage>
</organism>
<comment type="caution">
    <text evidence="1">The sequence shown here is derived from an EMBL/GenBank/DDBJ whole genome shotgun (WGS) entry which is preliminary data.</text>
</comment>
<gene>
    <name evidence="1" type="ORF">MHI_LOCUS593509</name>
</gene>